<dbReference type="InterPro" id="IPR002509">
    <property type="entry name" value="NODB_dom"/>
</dbReference>
<feature type="domain" description="NodB homology" evidence="2">
    <location>
        <begin position="61"/>
        <end position="254"/>
    </location>
</feature>
<dbReference type="EMBL" id="CP042652">
    <property type="protein sequence ID" value="QKE28543.1"/>
    <property type="molecule type" value="Genomic_DNA"/>
</dbReference>
<dbReference type="PANTHER" id="PTHR10587:SF134">
    <property type="entry name" value="SECRETED PROTEIN"/>
    <property type="match status" value="1"/>
</dbReference>
<organism evidence="3 4">
    <name type="scientific">Arcobacter acticola</name>
    <dbReference type="NCBI Taxonomy" id="1849015"/>
    <lineage>
        <taxon>Bacteria</taxon>
        <taxon>Pseudomonadati</taxon>
        <taxon>Campylobacterota</taxon>
        <taxon>Epsilonproteobacteria</taxon>
        <taxon>Campylobacterales</taxon>
        <taxon>Arcobacteraceae</taxon>
        <taxon>Arcobacter</taxon>
    </lineage>
</organism>
<dbReference type="InterPro" id="IPR050248">
    <property type="entry name" value="Polysacc_deacetylase_ArnD"/>
</dbReference>
<gene>
    <name evidence="3" type="ORF">AACT_1372</name>
</gene>
<evidence type="ECO:0000313" key="3">
    <source>
        <dbReference type="EMBL" id="QKE28543.1"/>
    </source>
</evidence>
<dbReference type="RefSeq" id="WP_172126118.1">
    <property type="nucleotide sequence ID" value="NZ_CP042652.1"/>
</dbReference>
<dbReference type="KEGG" id="paco:AACT_1372"/>
<dbReference type="Proteomes" id="UP000503483">
    <property type="component" value="Chromosome"/>
</dbReference>
<dbReference type="SUPFAM" id="SSF88713">
    <property type="entry name" value="Glycoside hydrolase/deacetylase"/>
    <property type="match status" value="1"/>
</dbReference>
<sequence length="262" mass="29129">MKKPIIFALSCLLSLNAYCAEPKDDYDTLKKSIVKQFEKQTPKEWGENVKGVKTQLVTKQKTIAITLDACGSPHGMAYDSKLIAYLEKNEIPATLFINARWIDTNLETFKKLAANPLFEIGNHGMAHKPASVSGESAYGLKGTANVEELVDEIEQSARKIQSITNKRPVYFRSGTAYYDEVAVKIANKLKHQVIGFSILGDAGATYTAKQVENAFLTAKSGDIFIAHFNHPESQTREGMIRAIEKLKANGYKFAKLSDYKLK</sequence>
<name>A0A6M8EB10_9BACT</name>
<accession>A0A6M8EB10</accession>
<evidence type="ECO:0000259" key="2">
    <source>
        <dbReference type="PROSITE" id="PS51677"/>
    </source>
</evidence>
<evidence type="ECO:0000313" key="4">
    <source>
        <dbReference type="Proteomes" id="UP000503483"/>
    </source>
</evidence>
<dbReference type="Pfam" id="PF01522">
    <property type="entry name" value="Polysacc_deac_1"/>
    <property type="match status" value="1"/>
</dbReference>
<protein>
    <submittedName>
        <fullName evidence="3">Polysaccharide deacetylase</fullName>
    </submittedName>
</protein>
<feature type="chain" id="PRO_5026804819" evidence="1">
    <location>
        <begin position="20"/>
        <end position="262"/>
    </location>
</feature>
<keyword evidence="4" id="KW-1185">Reference proteome</keyword>
<dbReference type="GO" id="GO:0016810">
    <property type="term" value="F:hydrolase activity, acting on carbon-nitrogen (but not peptide) bonds"/>
    <property type="evidence" value="ECO:0007669"/>
    <property type="project" value="InterPro"/>
</dbReference>
<dbReference type="PANTHER" id="PTHR10587">
    <property type="entry name" value="GLYCOSYL TRANSFERASE-RELATED"/>
    <property type="match status" value="1"/>
</dbReference>
<reference evidence="3 4" key="1">
    <citation type="submission" date="2019-08" db="EMBL/GenBank/DDBJ databases">
        <title>Complete genome sequence of Arcobacter acticola.</title>
        <authorList>
            <person name="Miller W."/>
        </authorList>
    </citation>
    <scope>NUCLEOTIDE SEQUENCE [LARGE SCALE GENOMIC DNA]</scope>
    <source>
        <strain evidence="3 4">KCTC 52212</strain>
    </source>
</reference>
<dbReference type="InterPro" id="IPR011330">
    <property type="entry name" value="Glyco_hydro/deAcase_b/a-brl"/>
</dbReference>
<proteinExistence type="predicted"/>
<dbReference type="PROSITE" id="PS51677">
    <property type="entry name" value="NODB"/>
    <property type="match status" value="1"/>
</dbReference>
<evidence type="ECO:0000256" key="1">
    <source>
        <dbReference type="SAM" id="SignalP"/>
    </source>
</evidence>
<feature type="signal peptide" evidence="1">
    <location>
        <begin position="1"/>
        <end position="19"/>
    </location>
</feature>
<dbReference type="CDD" id="cd10955">
    <property type="entry name" value="CE4_BH0857_like"/>
    <property type="match status" value="1"/>
</dbReference>
<dbReference type="GO" id="GO:0005975">
    <property type="term" value="P:carbohydrate metabolic process"/>
    <property type="evidence" value="ECO:0007669"/>
    <property type="project" value="InterPro"/>
</dbReference>
<keyword evidence="1" id="KW-0732">Signal</keyword>
<dbReference type="AlphaFoldDB" id="A0A6M8EB10"/>
<dbReference type="Gene3D" id="3.20.20.370">
    <property type="entry name" value="Glycoside hydrolase/deacetylase"/>
    <property type="match status" value="1"/>
</dbReference>